<dbReference type="Proteomes" id="UP000269793">
    <property type="component" value="Chromosome IV"/>
</dbReference>
<protein>
    <submittedName>
        <fullName evidence="2">Uncharacterized protein</fullName>
    </submittedName>
</protein>
<evidence type="ECO:0000313" key="3">
    <source>
        <dbReference type="Proteomes" id="UP000269793"/>
    </source>
</evidence>
<dbReference type="EMBL" id="CP033151">
    <property type="protein sequence ID" value="AYO43275.1"/>
    <property type="molecule type" value="Genomic_DNA"/>
</dbReference>
<reference evidence="2 3" key="1">
    <citation type="submission" date="2018-10" db="EMBL/GenBank/DDBJ databases">
        <title>Complete genome sequence of Malassezia restricta CBS 7877.</title>
        <authorList>
            <person name="Morand S.C."/>
            <person name="Bertignac M."/>
            <person name="Iltis A."/>
            <person name="Kolder I."/>
            <person name="Pirovano W."/>
            <person name="Jourdain R."/>
            <person name="Clavaud C."/>
        </authorList>
    </citation>
    <scope>NUCLEOTIDE SEQUENCE [LARGE SCALE GENOMIC DNA]</scope>
    <source>
        <strain evidence="2 3">CBS 7877</strain>
    </source>
</reference>
<gene>
    <name evidence="2" type="ORF">DNF11_2325</name>
</gene>
<dbReference type="AlphaFoldDB" id="A0A3G2S5F5"/>
<feature type="region of interest" description="Disordered" evidence="1">
    <location>
        <begin position="133"/>
        <end position="170"/>
    </location>
</feature>
<keyword evidence="3" id="KW-1185">Reference proteome</keyword>
<dbReference type="VEuPathDB" id="FungiDB:DNF11_2325"/>
<dbReference type="OrthoDB" id="3360262at2759"/>
<feature type="compositionally biased region" description="Low complexity" evidence="1">
    <location>
        <begin position="136"/>
        <end position="164"/>
    </location>
</feature>
<organism evidence="2 3">
    <name type="scientific">Malassezia restricta (strain ATCC 96810 / NBRC 103918 / CBS 7877)</name>
    <name type="common">Seborrheic dermatitis infection agent</name>
    <dbReference type="NCBI Taxonomy" id="425264"/>
    <lineage>
        <taxon>Eukaryota</taxon>
        <taxon>Fungi</taxon>
        <taxon>Dikarya</taxon>
        <taxon>Basidiomycota</taxon>
        <taxon>Ustilaginomycotina</taxon>
        <taxon>Malasseziomycetes</taxon>
        <taxon>Malasseziales</taxon>
        <taxon>Malasseziaceae</taxon>
        <taxon>Malassezia</taxon>
    </lineage>
</organism>
<accession>A0A3G2S5F5</accession>
<evidence type="ECO:0000313" key="2">
    <source>
        <dbReference type="EMBL" id="AYO43275.1"/>
    </source>
</evidence>
<sequence length="555" mass="62174">MSGQPSGGMERYAPRHSMPATMSNIHEPPTGKNGRRISGLGYIRESGTVHQKRSMSHHTKSNEANYALSMDWSSPELRSDPFWSHRYPVAGPLYGFTPVDTIKANSSLRVPTLHRDTNVYSLPRCDRYESYALGHSMSPSSPPSSNSPLLSESVATTTSSTETSQAHHFHPMHDPFDMSPLLQSIPTTSPSLTKSPTTQRRSQRLRTYGITDDIIRRSHSRSFSSDEHASPSVHGGLDRWFPGLMYAFDTQESPNTATRSENEESELGPDDSVDNFAIPIAKPHSPPLRSLQLVSKYFGEELEEDSLVSMHAVHDDGRSVSPGEMHGLGVSFSHPLSRDMPTQTPQQNASRLRPLHLAERYGLEGSPPLRECSENEDESMDSLSPSGPHTRVPFSVLHPPAEKSKPDPDAVRLYWFGFLGMPWLWLLGSWCIDDHGVLLSPWSPPSFISYRAGLHPYGPPFALSMHAHSQFLQRRVQQTTQVPHMITQEPHVFGEDHRGVRFLSQYPPDSVPLQKLYQWQHTESFVLLNRMAAVLSSFALFACWTNGVWPIMAHF</sequence>
<name>A0A3G2S5F5_MALR7</name>
<proteinExistence type="predicted"/>
<evidence type="ECO:0000256" key="1">
    <source>
        <dbReference type="SAM" id="MobiDB-lite"/>
    </source>
</evidence>
<feature type="region of interest" description="Disordered" evidence="1">
    <location>
        <begin position="252"/>
        <end position="274"/>
    </location>
</feature>
<feature type="region of interest" description="Disordered" evidence="1">
    <location>
        <begin position="363"/>
        <end position="392"/>
    </location>
</feature>
<feature type="region of interest" description="Disordered" evidence="1">
    <location>
        <begin position="1"/>
        <end position="35"/>
    </location>
</feature>
<feature type="compositionally biased region" description="Acidic residues" evidence="1">
    <location>
        <begin position="263"/>
        <end position="273"/>
    </location>
</feature>